<reference evidence="2" key="1">
    <citation type="submission" date="2016-10" db="EMBL/GenBank/DDBJ databases">
        <authorList>
            <person name="Varghese N."/>
            <person name="Submissions S."/>
        </authorList>
    </citation>
    <scope>NUCLEOTIDE SEQUENCE [LARGE SCALE GENOMIC DNA]</scope>
    <source>
        <strain evidence="2">DSM 8987</strain>
    </source>
</reference>
<gene>
    <name evidence="1" type="ORF">SAMN05661003_10871</name>
</gene>
<keyword evidence="2" id="KW-1185">Reference proteome</keyword>
<dbReference type="EMBL" id="FNAQ01000008">
    <property type="protein sequence ID" value="SDE34282.1"/>
    <property type="molecule type" value="Genomic_DNA"/>
</dbReference>
<dbReference type="STRING" id="57664.SAMN05661003_10871"/>
<dbReference type="RefSeq" id="WP_245691421.1">
    <property type="nucleotide sequence ID" value="NZ_CALFZY010000008.1"/>
</dbReference>
<dbReference type="AlphaFoldDB" id="A0A1G7C4J3"/>
<name>A0A1G7C4J3_9BACT</name>
<organism evidence="1 2">
    <name type="scientific">Desulfuromonas thiophila</name>
    <dbReference type="NCBI Taxonomy" id="57664"/>
    <lineage>
        <taxon>Bacteria</taxon>
        <taxon>Pseudomonadati</taxon>
        <taxon>Thermodesulfobacteriota</taxon>
        <taxon>Desulfuromonadia</taxon>
        <taxon>Desulfuromonadales</taxon>
        <taxon>Desulfuromonadaceae</taxon>
        <taxon>Desulfuromonas</taxon>
    </lineage>
</organism>
<evidence type="ECO:0000313" key="2">
    <source>
        <dbReference type="Proteomes" id="UP000243205"/>
    </source>
</evidence>
<sequence length="119" mass="13629">MRVRINPSDLQYRYPRKKQTRDLPKFSGLPDPAPFDRFDLYEVIPLFEQVMSQLGSRDGRVLQHLEELVNSLPTFIHSREEVFCFLVESVAPLLASAGTGKAAALGYCQTQRRQVWSSD</sequence>
<protein>
    <submittedName>
        <fullName evidence="1">Uncharacterized protein</fullName>
    </submittedName>
</protein>
<proteinExistence type="predicted"/>
<accession>A0A1G7C4J3</accession>
<dbReference type="Proteomes" id="UP000243205">
    <property type="component" value="Unassembled WGS sequence"/>
</dbReference>
<evidence type="ECO:0000313" key="1">
    <source>
        <dbReference type="EMBL" id="SDE34282.1"/>
    </source>
</evidence>